<dbReference type="STRING" id="7395.A0A1A9VGL8"/>
<dbReference type="VEuPathDB" id="VectorBase:GAUT036566"/>
<keyword evidence="2" id="KW-1185">Reference proteome</keyword>
<dbReference type="AlphaFoldDB" id="A0A1A9VGL8"/>
<name>A0A1A9VGL8_GLOAU</name>
<dbReference type="SUPFAM" id="SSF50249">
    <property type="entry name" value="Nucleic acid-binding proteins"/>
    <property type="match status" value="1"/>
</dbReference>
<sequence>MWPPVFFARVPASRVQVKKSESKIGPTIVCKNYFIEHLLPVYRRATEDELKLCQGDCKYGSFFILIPTTLNAVWEFDEILFAMTNETKGVIYLIKSQNAFYKACPQPECNKKMNIGDWTSNRWVTVFSDLAEQLLGRSA</sequence>
<protein>
    <submittedName>
        <fullName evidence="1">Uncharacterized protein</fullName>
    </submittedName>
</protein>
<dbReference type="EnsemblMetazoa" id="GAUT036566-RA">
    <property type="protein sequence ID" value="GAUT036566-PA"/>
    <property type="gene ID" value="GAUT036566"/>
</dbReference>
<organism evidence="1 2">
    <name type="scientific">Glossina austeni</name>
    <name type="common">Savannah tsetse fly</name>
    <dbReference type="NCBI Taxonomy" id="7395"/>
    <lineage>
        <taxon>Eukaryota</taxon>
        <taxon>Metazoa</taxon>
        <taxon>Ecdysozoa</taxon>
        <taxon>Arthropoda</taxon>
        <taxon>Hexapoda</taxon>
        <taxon>Insecta</taxon>
        <taxon>Pterygota</taxon>
        <taxon>Neoptera</taxon>
        <taxon>Endopterygota</taxon>
        <taxon>Diptera</taxon>
        <taxon>Brachycera</taxon>
        <taxon>Muscomorpha</taxon>
        <taxon>Hippoboscoidea</taxon>
        <taxon>Glossinidae</taxon>
        <taxon>Glossina</taxon>
    </lineage>
</organism>
<proteinExistence type="predicted"/>
<evidence type="ECO:0000313" key="1">
    <source>
        <dbReference type="EnsemblMetazoa" id="GAUT036566-PA"/>
    </source>
</evidence>
<accession>A0A1A9VGL8</accession>
<dbReference type="InterPro" id="IPR012340">
    <property type="entry name" value="NA-bd_OB-fold"/>
</dbReference>
<evidence type="ECO:0000313" key="2">
    <source>
        <dbReference type="Proteomes" id="UP000078200"/>
    </source>
</evidence>
<reference evidence="1" key="1">
    <citation type="submission" date="2020-05" db="UniProtKB">
        <authorList>
            <consortium name="EnsemblMetazoa"/>
        </authorList>
    </citation>
    <scope>IDENTIFICATION</scope>
    <source>
        <strain evidence="1">TTRI</strain>
    </source>
</reference>
<dbReference type="Proteomes" id="UP000078200">
    <property type="component" value="Unassembled WGS sequence"/>
</dbReference>
<dbReference type="Gene3D" id="2.40.50.140">
    <property type="entry name" value="Nucleic acid-binding proteins"/>
    <property type="match status" value="1"/>
</dbReference>